<name>A0A4R5Q8K7_9PROT</name>
<gene>
    <name evidence="1" type="ORF">E2C06_29165</name>
</gene>
<dbReference type="Proteomes" id="UP000295096">
    <property type="component" value="Unassembled WGS sequence"/>
</dbReference>
<dbReference type="EMBL" id="SMSJ01000081">
    <property type="protein sequence ID" value="TDH59096.1"/>
    <property type="molecule type" value="Genomic_DNA"/>
</dbReference>
<evidence type="ECO:0000313" key="1">
    <source>
        <dbReference type="EMBL" id="TDH59096.1"/>
    </source>
</evidence>
<dbReference type="AlphaFoldDB" id="A0A4R5Q8K7"/>
<evidence type="ECO:0000313" key="2">
    <source>
        <dbReference type="Proteomes" id="UP000295096"/>
    </source>
</evidence>
<accession>A0A4R5Q8K7</accession>
<proteinExistence type="predicted"/>
<comment type="caution">
    <text evidence="1">The sequence shown here is derived from an EMBL/GenBank/DDBJ whole genome shotgun (WGS) entry which is preliminary data.</text>
</comment>
<organism evidence="1 2">
    <name type="scientific">Dankookia rubra</name>
    <dbReference type="NCBI Taxonomy" id="1442381"/>
    <lineage>
        <taxon>Bacteria</taxon>
        <taxon>Pseudomonadati</taxon>
        <taxon>Pseudomonadota</taxon>
        <taxon>Alphaproteobacteria</taxon>
        <taxon>Acetobacterales</taxon>
        <taxon>Roseomonadaceae</taxon>
        <taxon>Dankookia</taxon>
    </lineage>
</organism>
<keyword evidence="2" id="KW-1185">Reference proteome</keyword>
<reference evidence="1 2" key="1">
    <citation type="journal article" date="2016" name="J. Microbiol.">
        <title>Dankookia rubra gen. nov., sp. nov., an alphaproteobacterium isolated from sediment of a shallow stream.</title>
        <authorList>
            <person name="Kim W.H."/>
            <person name="Kim D.H."/>
            <person name="Kang K."/>
            <person name="Ahn T.Y."/>
        </authorList>
    </citation>
    <scope>NUCLEOTIDE SEQUENCE [LARGE SCALE GENOMIC DNA]</scope>
    <source>
        <strain evidence="1 2">JCM30602</strain>
    </source>
</reference>
<protein>
    <submittedName>
        <fullName evidence="1">Uncharacterized protein</fullName>
    </submittedName>
</protein>
<sequence>MLSTLVPAGQPPISHAVATGAALLVWCYCDGMVGRQSWGLAALEALLRLRLALTWVEFLFSA</sequence>
<dbReference type="RefSeq" id="WP_133292099.1">
    <property type="nucleotide sequence ID" value="NZ_SMSJ01000081.1"/>
</dbReference>